<gene>
    <name evidence="4" type="ORF">C41B8_03376</name>
</gene>
<evidence type="ECO:0000313" key="4">
    <source>
        <dbReference type="EMBL" id="KEZ78624.1"/>
    </source>
</evidence>
<protein>
    <submittedName>
        <fullName evidence="4">Type III DNA polymerase PolC</fullName>
    </submittedName>
</protein>
<sequence length="209" mass="22359">MARPIAAPDGLRLDPNAFVAVDVETANGDAGSICQIGFARFAEGQLVENWSWLVHPQTYFSAGNIAIHGIRPGDVTHAPDWAAIHDRVADVMAGQIVVSHTAFDVTAITRACLAHGCPVIDAQWLDSVRVARRAFPELKTRGGHGLASLKRHLKLDFAHHDAGEDARAAGQVVAAAVRATGLSVTDWLTEAHRPAQAVIAEYEAARQLI</sequence>
<evidence type="ECO:0000256" key="2">
    <source>
        <dbReference type="ARBA" id="ARBA00022839"/>
    </source>
</evidence>
<dbReference type="Proteomes" id="UP000028302">
    <property type="component" value="Unassembled WGS sequence"/>
</dbReference>
<dbReference type="GO" id="GO:0008408">
    <property type="term" value="F:3'-5' exonuclease activity"/>
    <property type="evidence" value="ECO:0007669"/>
    <property type="project" value="TreeGrafter"/>
</dbReference>
<evidence type="ECO:0000259" key="3">
    <source>
        <dbReference type="SMART" id="SM00479"/>
    </source>
</evidence>
<dbReference type="PANTHER" id="PTHR30231:SF42">
    <property type="entry name" value="EXONUCLEASE"/>
    <property type="match status" value="1"/>
</dbReference>
<dbReference type="SMART" id="SM00479">
    <property type="entry name" value="EXOIII"/>
    <property type="match status" value="1"/>
</dbReference>
<feature type="domain" description="Exonuclease" evidence="3">
    <location>
        <begin position="17"/>
        <end position="182"/>
    </location>
</feature>
<dbReference type="GO" id="GO:0005829">
    <property type="term" value="C:cytosol"/>
    <property type="evidence" value="ECO:0007669"/>
    <property type="project" value="TreeGrafter"/>
</dbReference>
<dbReference type="PANTHER" id="PTHR30231">
    <property type="entry name" value="DNA POLYMERASE III SUBUNIT EPSILON"/>
    <property type="match status" value="1"/>
</dbReference>
<dbReference type="eggNOG" id="COG0847">
    <property type="taxonomic scope" value="Bacteria"/>
</dbReference>
<comment type="caution">
    <text evidence="4">The sequence shown here is derived from an EMBL/GenBank/DDBJ whole genome shotgun (WGS) entry which is preliminary data.</text>
</comment>
<keyword evidence="2" id="KW-0269">Exonuclease</keyword>
<dbReference type="InterPro" id="IPR013520">
    <property type="entry name" value="Ribonucl_H"/>
</dbReference>
<dbReference type="EMBL" id="APNK01000003">
    <property type="protein sequence ID" value="KEZ78624.1"/>
    <property type="molecule type" value="Genomic_DNA"/>
</dbReference>
<dbReference type="Pfam" id="PF00929">
    <property type="entry name" value="RNase_T"/>
    <property type="match status" value="1"/>
</dbReference>
<dbReference type="AlphaFoldDB" id="A0A084IPJ0"/>
<dbReference type="SUPFAM" id="SSF53098">
    <property type="entry name" value="Ribonuclease H-like"/>
    <property type="match status" value="1"/>
</dbReference>
<dbReference type="GO" id="GO:0006259">
    <property type="term" value="P:DNA metabolic process"/>
    <property type="evidence" value="ECO:0007669"/>
    <property type="project" value="UniProtKB-ARBA"/>
</dbReference>
<dbReference type="STRING" id="1304275.C41B8_03376"/>
<evidence type="ECO:0000256" key="1">
    <source>
        <dbReference type="ARBA" id="ARBA00022722"/>
    </source>
</evidence>
<keyword evidence="2" id="KW-0378">Hydrolase</keyword>
<dbReference type="Gene3D" id="3.30.420.10">
    <property type="entry name" value="Ribonuclease H-like superfamily/Ribonuclease H"/>
    <property type="match status" value="1"/>
</dbReference>
<name>A0A084IPJ0_SALHC</name>
<accession>A0A084IPJ0</accession>
<dbReference type="InterPro" id="IPR036397">
    <property type="entry name" value="RNaseH_sf"/>
</dbReference>
<dbReference type="RefSeq" id="WP_051882945.1">
    <property type="nucleotide sequence ID" value="NZ_APNK01000003.1"/>
</dbReference>
<dbReference type="PATRIC" id="fig|1304275.5.peg.686"/>
<keyword evidence="1" id="KW-0540">Nuclease</keyword>
<evidence type="ECO:0000313" key="5">
    <source>
        <dbReference type="Proteomes" id="UP000028302"/>
    </source>
</evidence>
<proteinExistence type="predicted"/>
<dbReference type="InterPro" id="IPR012337">
    <property type="entry name" value="RNaseH-like_sf"/>
</dbReference>
<reference evidence="4 5" key="1">
    <citation type="submission" date="2013-03" db="EMBL/GenBank/DDBJ databases">
        <title>Salinisphaera hydrothermalis C41B8 Genome Sequencing.</title>
        <authorList>
            <person name="Li C."/>
            <person name="Lai Q."/>
            <person name="Shao Z."/>
        </authorList>
    </citation>
    <scope>NUCLEOTIDE SEQUENCE [LARGE SCALE GENOMIC DNA]</scope>
    <source>
        <strain evidence="4 5">C41B8</strain>
    </source>
</reference>
<keyword evidence="5" id="KW-1185">Reference proteome</keyword>
<dbReference type="OrthoDB" id="5497329at2"/>
<organism evidence="4 5">
    <name type="scientific">Salinisphaera hydrothermalis (strain C41B8)</name>
    <dbReference type="NCBI Taxonomy" id="1304275"/>
    <lineage>
        <taxon>Bacteria</taxon>
        <taxon>Pseudomonadati</taxon>
        <taxon>Pseudomonadota</taxon>
        <taxon>Gammaproteobacteria</taxon>
        <taxon>Salinisphaerales</taxon>
        <taxon>Salinisphaeraceae</taxon>
        <taxon>Salinisphaera</taxon>
    </lineage>
</organism>
<dbReference type="GO" id="GO:0003676">
    <property type="term" value="F:nucleic acid binding"/>
    <property type="evidence" value="ECO:0007669"/>
    <property type="project" value="InterPro"/>
</dbReference>